<evidence type="ECO:0000313" key="1">
    <source>
        <dbReference type="EMBL" id="AHC15454.1"/>
    </source>
</evidence>
<dbReference type="HOGENOM" id="CLU_3296276_0_0_12"/>
<dbReference type="AlphaFoldDB" id="V5WIR0"/>
<proteinExistence type="predicted"/>
<gene>
    <name evidence="1" type="ORF">L21SP2_2087</name>
</gene>
<evidence type="ECO:0000313" key="2">
    <source>
        <dbReference type="Proteomes" id="UP000018680"/>
    </source>
</evidence>
<protein>
    <submittedName>
        <fullName evidence="1">Uncharacterized protein</fullName>
    </submittedName>
</protein>
<organism evidence="1 2">
    <name type="scientific">Salinispira pacifica</name>
    <dbReference type="NCBI Taxonomy" id="1307761"/>
    <lineage>
        <taxon>Bacteria</taxon>
        <taxon>Pseudomonadati</taxon>
        <taxon>Spirochaetota</taxon>
        <taxon>Spirochaetia</taxon>
        <taxon>Spirochaetales</taxon>
        <taxon>Spirochaetaceae</taxon>
        <taxon>Salinispira</taxon>
    </lineage>
</organism>
<dbReference type="KEGG" id="slr:L21SP2_2087"/>
<name>V5WIR0_9SPIO</name>
<sequence>MQFKMIRRCSFIHKKEIAVPHQESKVLIPIFVKENISKLK</sequence>
<dbReference type="EMBL" id="CP006939">
    <property type="protein sequence ID" value="AHC15454.1"/>
    <property type="molecule type" value="Genomic_DNA"/>
</dbReference>
<keyword evidence="2" id="KW-1185">Reference proteome</keyword>
<accession>V5WIR0</accession>
<reference evidence="1 2" key="1">
    <citation type="journal article" date="2015" name="Stand. Genomic Sci.">
        <title>Complete genome sequence and description of Salinispira pacifica gen. nov., sp. nov., a novel spirochaete isolated form a hypersaline microbial mat.</title>
        <authorList>
            <person name="Ben Hania W."/>
            <person name="Joseph M."/>
            <person name="Schumann P."/>
            <person name="Bunk B."/>
            <person name="Fiebig A."/>
            <person name="Sproer C."/>
            <person name="Klenk H.P."/>
            <person name="Fardeau M.L."/>
            <person name="Spring S."/>
        </authorList>
    </citation>
    <scope>NUCLEOTIDE SEQUENCE [LARGE SCALE GENOMIC DNA]</scope>
    <source>
        <strain evidence="1 2">L21-RPul-D2</strain>
    </source>
</reference>
<dbReference type="Proteomes" id="UP000018680">
    <property type="component" value="Chromosome"/>
</dbReference>